<organism evidence="1 2">
    <name type="scientific">Gemmiger gallinarum</name>
    <dbReference type="NCBI Taxonomy" id="2779354"/>
    <lineage>
        <taxon>Bacteria</taxon>
        <taxon>Bacillati</taxon>
        <taxon>Bacillota</taxon>
        <taxon>Clostridia</taxon>
        <taxon>Eubacteriales</taxon>
        <taxon>Gemmiger</taxon>
    </lineage>
</organism>
<proteinExistence type="predicted"/>
<reference evidence="1 2" key="1">
    <citation type="submission" date="2020-10" db="EMBL/GenBank/DDBJ databases">
        <title>ChiBAC.</title>
        <authorList>
            <person name="Zenner C."/>
            <person name="Hitch T.C.A."/>
            <person name="Clavel T."/>
        </authorList>
    </citation>
    <scope>NUCLEOTIDE SEQUENCE [LARGE SCALE GENOMIC DNA]</scope>
    <source>
        <strain evidence="1 2">DSM 109015</strain>
    </source>
</reference>
<dbReference type="Proteomes" id="UP000768567">
    <property type="component" value="Unassembled WGS sequence"/>
</dbReference>
<gene>
    <name evidence="1" type="ORF">INF35_05875</name>
</gene>
<name>A0ABR9R2G6_9FIRM</name>
<comment type="caution">
    <text evidence="1">The sequence shown here is derived from an EMBL/GenBank/DDBJ whole genome shotgun (WGS) entry which is preliminary data.</text>
</comment>
<sequence>MPVNEYGVELDSNGYAPSILQDDLESCFICFGCHEKLDRHEVFGGDNRQKSKRLGLWVTLCHAEHHIFGPRSVHQCREVDLNLKRMAQQEAMIRYGWTKEDFIREFGRNYLDDKEG</sequence>
<dbReference type="EMBL" id="JADCKC010000002">
    <property type="protein sequence ID" value="MBE5037303.1"/>
    <property type="molecule type" value="Genomic_DNA"/>
</dbReference>
<accession>A0ABR9R2G6</accession>
<protein>
    <submittedName>
        <fullName evidence="1">Uncharacterized protein</fullName>
    </submittedName>
</protein>
<evidence type="ECO:0000313" key="1">
    <source>
        <dbReference type="EMBL" id="MBE5037303.1"/>
    </source>
</evidence>
<keyword evidence="2" id="KW-1185">Reference proteome</keyword>
<dbReference type="RefSeq" id="WP_193500596.1">
    <property type="nucleotide sequence ID" value="NZ_JADCKC010000002.1"/>
</dbReference>
<evidence type="ECO:0000313" key="2">
    <source>
        <dbReference type="Proteomes" id="UP000768567"/>
    </source>
</evidence>